<gene>
    <name evidence="1" type="ORF">LOK49_LG06G00007</name>
</gene>
<keyword evidence="2" id="KW-1185">Reference proteome</keyword>
<dbReference type="EMBL" id="CM045762">
    <property type="protein sequence ID" value="KAI8012171.1"/>
    <property type="molecule type" value="Genomic_DNA"/>
</dbReference>
<reference evidence="1 2" key="1">
    <citation type="journal article" date="2022" name="Plant J.">
        <title>Chromosome-level genome of Camellia lanceoleosa provides a valuable resource for understanding genome evolution and self-incompatibility.</title>
        <authorList>
            <person name="Gong W."/>
            <person name="Xiao S."/>
            <person name="Wang L."/>
            <person name="Liao Z."/>
            <person name="Chang Y."/>
            <person name="Mo W."/>
            <person name="Hu G."/>
            <person name="Li W."/>
            <person name="Zhao G."/>
            <person name="Zhu H."/>
            <person name="Hu X."/>
            <person name="Ji K."/>
            <person name="Xiang X."/>
            <person name="Song Q."/>
            <person name="Yuan D."/>
            <person name="Jin S."/>
            <person name="Zhang L."/>
        </authorList>
    </citation>
    <scope>NUCLEOTIDE SEQUENCE [LARGE SCALE GENOMIC DNA]</scope>
    <source>
        <strain evidence="1">SQ_2022a</strain>
    </source>
</reference>
<organism evidence="1 2">
    <name type="scientific">Camellia lanceoleosa</name>
    <dbReference type="NCBI Taxonomy" id="1840588"/>
    <lineage>
        <taxon>Eukaryota</taxon>
        <taxon>Viridiplantae</taxon>
        <taxon>Streptophyta</taxon>
        <taxon>Embryophyta</taxon>
        <taxon>Tracheophyta</taxon>
        <taxon>Spermatophyta</taxon>
        <taxon>Magnoliopsida</taxon>
        <taxon>eudicotyledons</taxon>
        <taxon>Gunneridae</taxon>
        <taxon>Pentapetalae</taxon>
        <taxon>asterids</taxon>
        <taxon>Ericales</taxon>
        <taxon>Theaceae</taxon>
        <taxon>Camellia</taxon>
    </lineage>
</organism>
<accession>A0ACC0HJF5</accession>
<sequence length="255" mass="27947">MGCISPDLFDDEGRPLGERGDQRRQSSGTQGGVDGEGDVYLQRDSLNRLTQDEIQLGLADRVDDSVEEEQRLTAEVNKWVDERIEEENDAELLSYNVDEGCFEPTEVLQALNVYGSGSDESLEYDSSSDCEGDDQEESDLELINLFTEKGTVEEEETEVTVKEDETEGVFETMDHVSDSVNHDSTDSSSQRSHIVILDSFSLGKGIGVSQCLGLKCSIRGMADKGVNPDISGAMRDVSTINPVSYNANINVGQVN</sequence>
<name>A0ACC0HJF5_9ERIC</name>
<comment type="caution">
    <text evidence="1">The sequence shown here is derived from an EMBL/GenBank/DDBJ whole genome shotgun (WGS) entry which is preliminary data.</text>
</comment>
<dbReference type="Proteomes" id="UP001060215">
    <property type="component" value="Chromosome 5"/>
</dbReference>
<protein>
    <submittedName>
        <fullName evidence="1">Uncharacterized protein</fullName>
    </submittedName>
</protein>
<evidence type="ECO:0000313" key="1">
    <source>
        <dbReference type="EMBL" id="KAI8012171.1"/>
    </source>
</evidence>
<proteinExistence type="predicted"/>
<evidence type="ECO:0000313" key="2">
    <source>
        <dbReference type="Proteomes" id="UP001060215"/>
    </source>
</evidence>